<protein>
    <submittedName>
        <fullName evidence="1">Uncharacterized protein</fullName>
    </submittedName>
</protein>
<evidence type="ECO:0000313" key="1">
    <source>
        <dbReference type="EMBL" id="KAG8196117.1"/>
    </source>
</evidence>
<evidence type="ECO:0000313" key="2">
    <source>
        <dbReference type="Proteomes" id="UP000827092"/>
    </source>
</evidence>
<organism evidence="1 2">
    <name type="scientific">Oedothorax gibbosus</name>
    <dbReference type="NCBI Taxonomy" id="931172"/>
    <lineage>
        <taxon>Eukaryota</taxon>
        <taxon>Metazoa</taxon>
        <taxon>Ecdysozoa</taxon>
        <taxon>Arthropoda</taxon>
        <taxon>Chelicerata</taxon>
        <taxon>Arachnida</taxon>
        <taxon>Araneae</taxon>
        <taxon>Araneomorphae</taxon>
        <taxon>Entelegynae</taxon>
        <taxon>Araneoidea</taxon>
        <taxon>Linyphiidae</taxon>
        <taxon>Erigoninae</taxon>
        <taxon>Oedothorax</taxon>
    </lineage>
</organism>
<sequence>MAALILKRTSKVHAFANNVMDRSVPPLSCKLRFGRTPFNYVCDPGYEAEYITRQFKCPPRSEKVFAQRAIVDQEQTTCSHLGDYGVLLLTKSLRFVCEISIKSLGFVMSWLILLCEYCVESGTTA</sequence>
<proteinExistence type="predicted"/>
<gene>
    <name evidence="1" type="ORF">JTE90_007853</name>
</gene>
<keyword evidence="2" id="KW-1185">Reference proteome</keyword>
<dbReference type="EMBL" id="JAFNEN010000074">
    <property type="protein sequence ID" value="KAG8196117.1"/>
    <property type="molecule type" value="Genomic_DNA"/>
</dbReference>
<reference evidence="1 2" key="1">
    <citation type="journal article" date="2022" name="Nat. Ecol. Evol.">
        <title>A masculinizing supergene underlies an exaggerated male reproductive morph in a spider.</title>
        <authorList>
            <person name="Hendrickx F."/>
            <person name="De Corte Z."/>
            <person name="Sonet G."/>
            <person name="Van Belleghem S.M."/>
            <person name="Kostlbacher S."/>
            <person name="Vangestel C."/>
        </authorList>
    </citation>
    <scope>NUCLEOTIDE SEQUENCE [LARGE SCALE GENOMIC DNA]</scope>
    <source>
        <strain evidence="1">W744_W776</strain>
    </source>
</reference>
<name>A0AAV6VHU8_9ARAC</name>
<dbReference type="Proteomes" id="UP000827092">
    <property type="component" value="Unassembled WGS sequence"/>
</dbReference>
<comment type="caution">
    <text evidence="1">The sequence shown here is derived from an EMBL/GenBank/DDBJ whole genome shotgun (WGS) entry which is preliminary data.</text>
</comment>
<dbReference type="AlphaFoldDB" id="A0AAV6VHU8"/>
<accession>A0AAV6VHU8</accession>